<dbReference type="RefSeq" id="WP_134566546.1">
    <property type="nucleotide sequence ID" value="NZ_SOFP01000039.1"/>
</dbReference>
<feature type="domain" description="DUF6457" evidence="2">
    <location>
        <begin position="9"/>
        <end position="87"/>
    </location>
</feature>
<name>A0A4R8WUB8_9MICO</name>
<accession>A0A4R8WUB8</accession>
<gene>
    <name evidence="3" type="ORF">E3O19_07145</name>
</gene>
<protein>
    <recommendedName>
        <fullName evidence="2">DUF6457 domain-containing protein</fullName>
    </recommendedName>
</protein>
<dbReference type="OrthoDB" id="5119112at2"/>
<keyword evidence="4" id="KW-1185">Reference proteome</keyword>
<dbReference type="EMBL" id="SOFP01000039">
    <property type="protein sequence ID" value="TFC16482.1"/>
    <property type="molecule type" value="Genomic_DNA"/>
</dbReference>
<dbReference type="Proteomes" id="UP000298412">
    <property type="component" value="Unassembled WGS sequence"/>
</dbReference>
<evidence type="ECO:0000313" key="3">
    <source>
        <dbReference type="EMBL" id="TFC16482.1"/>
    </source>
</evidence>
<proteinExistence type="predicted"/>
<feature type="region of interest" description="Disordered" evidence="1">
    <location>
        <begin position="83"/>
        <end position="104"/>
    </location>
</feature>
<dbReference type="AlphaFoldDB" id="A0A4R8WUB8"/>
<comment type="caution">
    <text evidence="3">The sequence shown here is derived from an EMBL/GenBank/DDBJ whole genome shotgun (WGS) entry which is preliminary data.</text>
</comment>
<evidence type="ECO:0000259" key="2">
    <source>
        <dbReference type="Pfam" id="PF20058"/>
    </source>
</evidence>
<reference evidence="3 4" key="1">
    <citation type="submission" date="2019-03" db="EMBL/GenBank/DDBJ databases">
        <title>Genomics of glacier-inhabiting Cryobacterium strains.</title>
        <authorList>
            <person name="Liu Q."/>
            <person name="Xin Y.-H."/>
        </authorList>
    </citation>
    <scope>NUCLEOTIDE SEQUENCE [LARGE SCALE GENOMIC DNA]</scope>
    <source>
        <strain evidence="3 4">MDT1-3</strain>
    </source>
</reference>
<organism evidence="3 4">
    <name type="scientific">Cryobacterium algoritolerans</name>
    <dbReference type="NCBI Taxonomy" id="1259184"/>
    <lineage>
        <taxon>Bacteria</taxon>
        <taxon>Bacillati</taxon>
        <taxon>Actinomycetota</taxon>
        <taxon>Actinomycetes</taxon>
        <taxon>Micrococcales</taxon>
        <taxon>Microbacteriaceae</taxon>
        <taxon>Cryobacterium</taxon>
    </lineage>
</organism>
<evidence type="ECO:0000313" key="4">
    <source>
        <dbReference type="Proteomes" id="UP000298412"/>
    </source>
</evidence>
<dbReference type="InterPro" id="IPR045598">
    <property type="entry name" value="DUF6457"/>
</dbReference>
<evidence type="ECO:0000256" key="1">
    <source>
        <dbReference type="SAM" id="MobiDB-lite"/>
    </source>
</evidence>
<dbReference type="Pfam" id="PF20058">
    <property type="entry name" value="DUF6457"/>
    <property type="match status" value="1"/>
</dbReference>
<sequence>MTDSSDEKLALAQWSRRLTQALQLLDLEVDSQVILQLAEESTAVSPSAGPISAFVVGFAAGQATNSGKKDVQSAVDTAVEKARRLVSGGTHDGPDSKGWVDSAQ</sequence>